<dbReference type="Gene3D" id="3.40.50.720">
    <property type="entry name" value="NAD(P)-binding Rossmann-like Domain"/>
    <property type="match status" value="1"/>
</dbReference>
<dbReference type="Pfam" id="PF08240">
    <property type="entry name" value="ADH_N"/>
    <property type="match status" value="1"/>
</dbReference>
<dbReference type="GO" id="GO:0046872">
    <property type="term" value="F:metal ion binding"/>
    <property type="evidence" value="ECO:0007669"/>
    <property type="project" value="UniProtKB-KW"/>
</dbReference>
<dbReference type="InterPro" id="IPR050129">
    <property type="entry name" value="Zn_alcohol_dh"/>
</dbReference>
<protein>
    <submittedName>
        <fullName evidence="5">Putative threonine dehydrogenase</fullName>
    </submittedName>
</protein>
<keyword evidence="3" id="KW-0560">Oxidoreductase</keyword>
<reference evidence="5 6" key="1">
    <citation type="journal article" date="2009" name="Appl. Environ. Microbiol.">
        <title>Genomic analysis of 'Elusimicrobium minutum,' the first cultivated representative of the phylum 'Elusimicrobia' (formerly termite group 1).</title>
        <authorList>
            <person name="Herlemann D.P.R."/>
            <person name="Geissinger O."/>
            <person name="Ikeda-Ohtsubo W."/>
            <person name="Kunin V."/>
            <person name="Sun H."/>
            <person name="Lapidus A."/>
            <person name="Hugenholtz P."/>
            <person name="Brune A."/>
        </authorList>
    </citation>
    <scope>NUCLEOTIDE SEQUENCE [LARGE SCALE GENOMIC DNA]</scope>
    <source>
        <strain evidence="5 6">Pei191</strain>
    </source>
</reference>
<keyword evidence="2" id="KW-0862">Zinc</keyword>
<dbReference type="KEGG" id="emi:Emin_0146"/>
<evidence type="ECO:0000256" key="3">
    <source>
        <dbReference type="ARBA" id="ARBA00023002"/>
    </source>
</evidence>
<dbReference type="InterPro" id="IPR020843">
    <property type="entry name" value="ER"/>
</dbReference>
<organism evidence="5 6">
    <name type="scientific">Elusimicrobium minutum (strain Pei191)</name>
    <dbReference type="NCBI Taxonomy" id="445932"/>
    <lineage>
        <taxon>Bacteria</taxon>
        <taxon>Pseudomonadati</taxon>
        <taxon>Elusimicrobiota</taxon>
        <taxon>Elusimicrobia</taxon>
        <taxon>Elusimicrobiales</taxon>
        <taxon>Elusimicrobiaceae</taxon>
        <taxon>Elusimicrobium</taxon>
    </lineage>
</organism>
<name>B2KBM4_ELUMP</name>
<dbReference type="Proteomes" id="UP000001029">
    <property type="component" value="Chromosome"/>
</dbReference>
<dbReference type="SMART" id="SM00829">
    <property type="entry name" value="PKS_ER"/>
    <property type="match status" value="1"/>
</dbReference>
<gene>
    <name evidence="5" type="ordered locus">Emin_0146</name>
</gene>
<dbReference type="NCBIfam" id="NF003808">
    <property type="entry name" value="PRK05396.1"/>
    <property type="match status" value="1"/>
</dbReference>
<evidence type="ECO:0000256" key="1">
    <source>
        <dbReference type="ARBA" id="ARBA00022723"/>
    </source>
</evidence>
<dbReference type="PANTHER" id="PTHR43401">
    <property type="entry name" value="L-THREONINE 3-DEHYDROGENASE"/>
    <property type="match status" value="1"/>
</dbReference>
<dbReference type="EMBL" id="CP001055">
    <property type="protein sequence ID" value="ACC97711.1"/>
    <property type="molecule type" value="Genomic_DNA"/>
</dbReference>
<dbReference type="Pfam" id="PF00107">
    <property type="entry name" value="ADH_zinc_N"/>
    <property type="match status" value="1"/>
</dbReference>
<dbReference type="InterPro" id="IPR013149">
    <property type="entry name" value="ADH-like_C"/>
</dbReference>
<evidence type="ECO:0000259" key="4">
    <source>
        <dbReference type="SMART" id="SM00829"/>
    </source>
</evidence>
<dbReference type="InterPro" id="IPR013154">
    <property type="entry name" value="ADH-like_N"/>
</dbReference>
<dbReference type="OrthoDB" id="9769198at2"/>
<dbReference type="PANTHER" id="PTHR43401:SF2">
    <property type="entry name" value="L-THREONINE 3-DEHYDROGENASE"/>
    <property type="match status" value="1"/>
</dbReference>
<feature type="domain" description="Enoyl reductase (ER)" evidence="4">
    <location>
        <begin position="12"/>
        <end position="343"/>
    </location>
</feature>
<sequence>MKALCKTKPEKGVEYKDVDLPKIKDDELLVKIYKTSICGSDIPVYNYTGWAPRRIPLPFVFGHELCGEVVETGKNTKGFEKGDFISVESHVFCGLCYQCRNDQRHVCSNMVVLGLDTQGGFSEYAAIPARCGWKHSDNKLKEIASIMEPLGNAVFATLVEDVAGKTVFVEGCGPQGLFAIEIAKACGAQKVIALEGSPYRQKMAEQMGADAIFSPTEEKLLEKIKKASGDPSGVDVVLEMSGHPDAVRLGLKAVKPAGRFTAFGLPGSEMTLDYSNDIVFKGIKVEGITGRQIYKSWHVMEGLLRSGKINPAPIITHTFEMKDYEKAFATMMDPERKCGKVVLIP</sequence>
<dbReference type="RefSeq" id="WP_012414326.1">
    <property type="nucleotide sequence ID" value="NC_010644.1"/>
</dbReference>
<dbReference type="GO" id="GO:0016491">
    <property type="term" value="F:oxidoreductase activity"/>
    <property type="evidence" value="ECO:0007669"/>
    <property type="project" value="UniProtKB-KW"/>
</dbReference>
<dbReference type="InterPro" id="IPR011032">
    <property type="entry name" value="GroES-like_sf"/>
</dbReference>
<dbReference type="Gene3D" id="3.90.180.10">
    <property type="entry name" value="Medium-chain alcohol dehydrogenases, catalytic domain"/>
    <property type="match status" value="1"/>
</dbReference>
<dbReference type="STRING" id="445932.Emin_0146"/>
<keyword evidence="6" id="KW-1185">Reference proteome</keyword>
<evidence type="ECO:0000313" key="6">
    <source>
        <dbReference type="Proteomes" id="UP000001029"/>
    </source>
</evidence>
<dbReference type="HOGENOM" id="CLU_026673_11_0_0"/>
<dbReference type="InterPro" id="IPR036291">
    <property type="entry name" value="NAD(P)-bd_dom_sf"/>
</dbReference>
<keyword evidence="1" id="KW-0479">Metal-binding</keyword>
<evidence type="ECO:0000313" key="5">
    <source>
        <dbReference type="EMBL" id="ACC97711.1"/>
    </source>
</evidence>
<accession>B2KBM4</accession>
<dbReference type="SUPFAM" id="SSF50129">
    <property type="entry name" value="GroES-like"/>
    <property type="match status" value="1"/>
</dbReference>
<dbReference type="SUPFAM" id="SSF51735">
    <property type="entry name" value="NAD(P)-binding Rossmann-fold domains"/>
    <property type="match status" value="1"/>
</dbReference>
<evidence type="ECO:0000256" key="2">
    <source>
        <dbReference type="ARBA" id="ARBA00022833"/>
    </source>
</evidence>
<proteinExistence type="predicted"/>
<dbReference type="AlphaFoldDB" id="B2KBM4"/>